<feature type="compositionally biased region" description="Basic and acidic residues" evidence="1">
    <location>
        <begin position="33"/>
        <end position="47"/>
    </location>
</feature>
<feature type="region of interest" description="Disordered" evidence="1">
    <location>
        <begin position="16"/>
        <end position="47"/>
    </location>
</feature>
<protein>
    <submittedName>
        <fullName evidence="2">Uncharacterized protein</fullName>
    </submittedName>
</protein>
<proteinExistence type="predicted"/>
<evidence type="ECO:0000313" key="2">
    <source>
        <dbReference type="EMBL" id="KAI5072636.1"/>
    </source>
</evidence>
<reference evidence="2" key="1">
    <citation type="submission" date="2021-01" db="EMBL/GenBank/DDBJ databases">
        <title>Adiantum capillus-veneris genome.</title>
        <authorList>
            <person name="Fang Y."/>
            <person name="Liao Q."/>
        </authorList>
    </citation>
    <scope>NUCLEOTIDE SEQUENCE</scope>
    <source>
        <strain evidence="2">H3</strain>
        <tissue evidence="2">Leaf</tissue>
    </source>
</reference>
<dbReference type="Proteomes" id="UP000886520">
    <property type="component" value="Chromosome 12"/>
</dbReference>
<evidence type="ECO:0000256" key="1">
    <source>
        <dbReference type="SAM" id="MobiDB-lite"/>
    </source>
</evidence>
<organism evidence="2 3">
    <name type="scientific">Adiantum capillus-veneris</name>
    <name type="common">Maidenhair fern</name>
    <dbReference type="NCBI Taxonomy" id="13818"/>
    <lineage>
        <taxon>Eukaryota</taxon>
        <taxon>Viridiplantae</taxon>
        <taxon>Streptophyta</taxon>
        <taxon>Embryophyta</taxon>
        <taxon>Tracheophyta</taxon>
        <taxon>Polypodiopsida</taxon>
        <taxon>Polypodiidae</taxon>
        <taxon>Polypodiales</taxon>
        <taxon>Pteridineae</taxon>
        <taxon>Pteridaceae</taxon>
        <taxon>Vittarioideae</taxon>
        <taxon>Adiantum</taxon>
    </lineage>
</organism>
<dbReference type="AlphaFoldDB" id="A0A9D4URH3"/>
<dbReference type="EMBL" id="JABFUD020000012">
    <property type="protein sequence ID" value="KAI5072636.1"/>
    <property type="molecule type" value="Genomic_DNA"/>
</dbReference>
<accession>A0A9D4URH3</accession>
<name>A0A9D4URH3_ADICA</name>
<evidence type="ECO:0000313" key="3">
    <source>
        <dbReference type="Proteomes" id="UP000886520"/>
    </source>
</evidence>
<sequence length="80" mass="9092">MTACKCGGPPTLMSKLRSKRTRKRESCMPSNVMEDKGRRKGKEPEEKQEALLALVPQEKEAFPTRWIRPNRGKYGDNGIS</sequence>
<comment type="caution">
    <text evidence="2">The sequence shown here is derived from an EMBL/GenBank/DDBJ whole genome shotgun (WGS) entry which is preliminary data.</text>
</comment>
<gene>
    <name evidence="2" type="ORF">GOP47_0012742</name>
</gene>
<keyword evidence="3" id="KW-1185">Reference proteome</keyword>